<dbReference type="Pfam" id="PF10069">
    <property type="entry name" value="DICT"/>
    <property type="match status" value="1"/>
</dbReference>
<evidence type="ECO:0000313" key="2">
    <source>
        <dbReference type="EMBL" id="GGN96613.1"/>
    </source>
</evidence>
<reference evidence="2" key="1">
    <citation type="journal article" date="2014" name="Int. J. Syst. Evol. Microbiol.">
        <title>Complete genome sequence of Corynebacterium casei LMG S-19264T (=DSM 44701T), isolated from a smear-ripened cheese.</title>
        <authorList>
            <consortium name="US DOE Joint Genome Institute (JGI-PGF)"/>
            <person name="Walter F."/>
            <person name="Albersmeier A."/>
            <person name="Kalinowski J."/>
            <person name="Ruckert C."/>
        </authorList>
    </citation>
    <scope>NUCLEOTIDE SEQUENCE</scope>
    <source>
        <strain evidence="2">JCM 17820</strain>
    </source>
</reference>
<proteinExistence type="predicted"/>
<organism evidence="2 3">
    <name type="scientific">Haloarcula pellucida</name>
    <dbReference type="NCBI Taxonomy" id="1427151"/>
    <lineage>
        <taxon>Archaea</taxon>
        <taxon>Methanobacteriati</taxon>
        <taxon>Methanobacteriota</taxon>
        <taxon>Stenosarchaea group</taxon>
        <taxon>Halobacteria</taxon>
        <taxon>Halobacteriales</taxon>
        <taxon>Haloarculaceae</taxon>
        <taxon>Haloarcula</taxon>
    </lineage>
</organism>
<dbReference type="RefSeq" id="WP_188998226.1">
    <property type="nucleotide sequence ID" value="NZ_BMOU01000004.1"/>
</dbReference>
<dbReference type="AlphaFoldDB" id="A0A830GMX1"/>
<feature type="domain" description="DICT" evidence="1">
    <location>
        <begin position="92"/>
        <end position="207"/>
    </location>
</feature>
<comment type="caution">
    <text evidence="2">The sequence shown here is derived from an EMBL/GenBank/DDBJ whole genome shotgun (WGS) entry which is preliminary data.</text>
</comment>
<evidence type="ECO:0000259" key="1">
    <source>
        <dbReference type="Pfam" id="PF10069"/>
    </source>
</evidence>
<evidence type="ECO:0000313" key="3">
    <source>
        <dbReference type="Proteomes" id="UP000605784"/>
    </source>
</evidence>
<dbReference type="EMBL" id="BMOU01000004">
    <property type="protein sequence ID" value="GGN96613.1"/>
    <property type="molecule type" value="Genomic_DNA"/>
</dbReference>
<name>A0A830GMX1_9EURY</name>
<dbReference type="Proteomes" id="UP000605784">
    <property type="component" value="Unassembled WGS sequence"/>
</dbReference>
<accession>A0A830GMX1</accession>
<reference evidence="2" key="2">
    <citation type="submission" date="2020-09" db="EMBL/GenBank/DDBJ databases">
        <authorList>
            <person name="Sun Q."/>
            <person name="Ohkuma M."/>
        </authorList>
    </citation>
    <scope>NUCLEOTIDE SEQUENCE</scope>
    <source>
        <strain evidence="2">JCM 17820</strain>
    </source>
</reference>
<gene>
    <name evidence="2" type="ORF">GCM10009030_25110</name>
</gene>
<sequence length="239" mass="27200">MSLTELIAGVEHHEKTLTVFNADESTAAELREQFADRNVRVVTERTESGRPGEFLTLSDDDGVVTATDLDAFYDALETRDRHLTADERPYRSILDHLDETMFTSWSIERMVAASREIEDRAWRVGEGALYAGFQTLSTLKGELDLYERLGESAVDVHAYAVPDVDPPERSAFTLHLERSDEIADSWFVVFDGGGDPSQKCALLAEEREPRQFYGFWTYDEDTVDWIIEHLESSYGFVEQ</sequence>
<protein>
    <recommendedName>
        <fullName evidence="1">DICT domain-containing protein</fullName>
    </recommendedName>
</protein>
<dbReference type="PIRSF" id="PIRSF030471">
    <property type="entry name" value="STR_Vng0742h_prd"/>
    <property type="match status" value="1"/>
</dbReference>
<dbReference type="InterPro" id="IPR016954">
    <property type="entry name" value="Uncharacterised_Vng0742h"/>
</dbReference>
<keyword evidence="3" id="KW-1185">Reference proteome</keyword>
<dbReference type="InterPro" id="IPR019278">
    <property type="entry name" value="DICT_dom"/>
</dbReference>